<dbReference type="Gene3D" id="3.40.190.10">
    <property type="entry name" value="Periplasmic binding protein-like II"/>
    <property type="match status" value="2"/>
</dbReference>
<dbReference type="AlphaFoldDB" id="A0A4P6P409"/>
<protein>
    <submittedName>
        <fullName evidence="3">Transporter substrate-binding domain-containing protein</fullName>
    </submittedName>
</protein>
<comment type="similarity">
    <text evidence="1">Belongs to the bacterial solute-binding protein 3 family.</text>
</comment>
<keyword evidence="2" id="KW-0732">Signal</keyword>
<feature type="chain" id="PRO_5020843364" evidence="2">
    <location>
        <begin position="20"/>
        <end position="259"/>
    </location>
</feature>
<sequence>MKFITVFLWLVFLSPMAKAQEPVELIVAADYWCPFNCQPQSNQPGYMIEVAQRVFAQHNIKVNYQIIPWSRALTMCRQGEIAAVVGGYQSDAPDFIYPSVEQGMIGFSFFSLRHINWRYLGLASLEDKRLAIAYDYAYSTELGSYIKKNQANKDKLFIAYGEQPLKKNIQLLERDLVDVIIETEPVFWYVSKQINKQHLFRQAGKLQSAQAAYIAFSPAIVESQYYAEILSQGMQRLRESGELASILAKYGLTDWRIRE</sequence>
<accession>A0A4P6P409</accession>
<feature type="signal peptide" evidence="2">
    <location>
        <begin position="1"/>
        <end position="19"/>
    </location>
</feature>
<dbReference type="RefSeq" id="WP_130601812.1">
    <property type="nucleotide sequence ID" value="NZ_CP034759.1"/>
</dbReference>
<dbReference type="EMBL" id="CP034759">
    <property type="protein sequence ID" value="QBG36044.1"/>
    <property type="molecule type" value="Genomic_DNA"/>
</dbReference>
<keyword evidence="4" id="KW-1185">Reference proteome</keyword>
<reference evidence="3 4" key="1">
    <citation type="submission" date="2018-12" db="EMBL/GenBank/DDBJ databases">
        <title>Complete genome of Litorilituus sediminis.</title>
        <authorList>
            <person name="Liu A."/>
            <person name="Rong J."/>
        </authorList>
    </citation>
    <scope>NUCLEOTIDE SEQUENCE [LARGE SCALE GENOMIC DNA]</scope>
    <source>
        <strain evidence="3 4">JCM 17549</strain>
    </source>
</reference>
<dbReference type="PANTHER" id="PTHR35936:SF25">
    <property type="entry name" value="ABC TRANSPORTER SUBSTRATE-BINDING PROTEIN"/>
    <property type="match status" value="1"/>
</dbReference>
<dbReference type="OrthoDB" id="245568at2"/>
<evidence type="ECO:0000256" key="1">
    <source>
        <dbReference type="ARBA" id="ARBA00010333"/>
    </source>
</evidence>
<gene>
    <name evidence="3" type="ORF">EMK97_10155</name>
</gene>
<dbReference type="SUPFAM" id="SSF53850">
    <property type="entry name" value="Periplasmic binding protein-like II"/>
    <property type="match status" value="1"/>
</dbReference>
<evidence type="ECO:0000313" key="4">
    <source>
        <dbReference type="Proteomes" id="UP000290244"/>
    </source>
</evidence>
<organism evidence="3 4">
    <name type="scientific">Litorilituus sediminis</name>
    <dbReference type="NCBI Taxonomy" id="718192"/>
    <lineage>
        <taxon>Bacteria</taxon>
        <taxon>Pseudomonadati</taxon>
        <taxon>Pseudomonadota</taxon>
        <taxon>Gammaproteobacteria</taxon>
        <taxon>Alteromonadales</taxon>
        <taxon>Colwelliaceae</taxon>
        <taxon>Litorilituus</taxon>
    </lineage>
</organism>
<evidence type="ECO:0000256" key="2">
    <source>
        <dbReference type="SAM" id="SignalP"/>
    </source>
</evidence>
<name>A0A4P6P409_9GAMM</name>
<evidence type="ECO:0000313" key="3">
    <source>
        <dbReference type="EMBL" id="QBG36044.1"/>
    </source>
</evidence>
<dbReference type="KEGG" id="lsd:EMK97_10155"/>
<dbReference type="Proteomes" id="UP000290244">
    <property type="component" value="Chromosome"/>
</dbReference>
<proteinExistence type="inferred from homology"/>
<dbReference type="PANTHER" id="PTHR35936">
    <property type="entry name" value="MEMBRANE-BOUND LYTIC MUREIN TRANSGLYCOSYLASE F"/>
    <property type="match status" value="1"/>
</dbReference>